<dbReference type="CDD" id="cd00751">
    <property type="entry name" value="thiolase"/>
    <property type="match status" value="1"/>
</dbReference>
<dbReference type="PROSITE" id="PS00098">
    <property type="entry name" value="THIOLASE_1"/>
    <property type="match status" value="1"/>
</dbReference>
<dbReference type="EC" id="2.3.1.9" evidence="8"/>
<organism evidence="8">
    <name type="scientific">Ralstonia solanacearum</name>
    <name type="common">Pseudomonas solanacearum</name>
    <dbReference type="NCBI Taxonomy" id="305"/>
    <lineage>
        <taxon>Bacteria</taxon>
        <taxon>Pseudomonadati</taxon>
        <taxon>Pseudomonadota</taxon>
        <taxon>Betaproteobacteria</taxon>
        <taxon>Burkholderiales</taxon>
        <taxon>Burkholderiaceae</taxon>
        <taxon>Ralstonia</taxon>
        <taxon>Ralstonia solanacearum species complex</taxon>
    </lineage>
</organism>
<feature type="active site" description="Acyl-thioester intermediate" evidence="4">
    <location>
        <position position="88"/>
    </location>
</feature>
<evidence type="ECO:0000256" key="1">
    <source>
        <dbReference type="ARBA" id="ARBA00010982"/>
    </source>
</evidence>
<feature type="active site" description="Proton acceptor" evidence="4">
    <location>
        <position position="379"/>
    </location>
</feature>
<dbReference type="PIRSF" id="PIRSF000429">
    <property type="entry name" value="Ac-CoA_Ac_transf"/>
    <property type="match status" value="1"/>
</dbReference>
<accession>A0A0S4TYP8</accession>
<dbReference type="PATRIC" id="fig|305.106.peg.5296"/>
<dbReference type="FunFam" id="3.40.47.10:FF:000010">
    <property type="entry name" value="Acetyl-CoA acetyltransferase (Thiolase)"/>
    <property type="match status" value="1"/>
</dbReference>
<evidence type="ECO:0000313" key="10">
    <source>
        <dbReference type="Proteomes" id="UP000310553"/>
    </source>
</evidence>
<dbReference type="InterPro" id="IPR020615">
    <property type="entry name" value="Thiolase_acyl_enz_int_AS"/>
</dbReference>
<dbReference type="EMBL" id="LN899819">
    <property type="protein sequence ID" value="CUV14999.1"/>
    <property type="molecule type" value="Genomic_DNA"/>
</dbReference>
<dbReference type="EMBL" id="CP039339">
    <property type="protein sequence ID" value="QCX49453.1"/>
    <property type="molecule type" value="Genomic_DNA"/>
</dbReference>
<dbReference type="Proteomes" id="UP000310553">
    <property type="component" value="Chromosome"/>
</dbReference>
<protein>
    <submittedName>
        <fullName evidence="9">Acetyl-CoA C-acetyltransferase</fullName>
    </submittedName>
    <submittedName>
        <fullName evidence="8">Acetyl-CoA acetyltransferase</fullName>
        <ecNumber evidence="8">2.3.1.9</ecNumber>
    </submittedName>
</protein>
<evidence type="ECO:0000256" key="3">
    <source>
        <dbReference type="ARBA" id="ARBA00023315"/>
    </source>
</evidence>
<evidence type="ECO:0000259" key="6">
    <source>
        <dbReference type="Pfam" id="PF00108"/>
    </source>
</evidence>
<dbReference type="Pfam" id="PF02803">
    <property type="entry name" value="Thiolase_C"/>
    <property type="match status" value="1"/>
</dbReference>
<evidence type="ECO:0000313" key="8">
    <source>
        <dbReference type="EMBL" id="CUV14999.1"/>
    </source>
</evidence>
<reference evidence="9 10" key="2">
    <citation type="submission" date="2019-04" db="EMBL/GenBank/DDBJ databases">
        <title>Complete Genome of UW386 and Higher Quality Genome of UW700.</title>
        <authorList>
            <person name="Jacobs J."/>
            <person name="Perez A."/>
            <person name="Steidl O."/>
            <person name="Allen C."/>
        </authorList>
    </citation>
    <scope>NUCLEOTIDE SEQUENCE [LARGE SCALE GENOMIC DNA]</scope>
    <source>
        <strain evidence="9 10">UW386</strain>
    </source>
</reference>
<keyword evidence="2 5" id="KW-0808">Transferase</keyword>
<dbReference type="NCBIfam" id="TIGR01930">
    <property type="entry name" value="AcCoA-C-Actrans"/>
    <property type="match status" value="1"/>
</dbReference>
<dbReference type="GO" id="GO:0044281">
    <property type="term" value="P:small molecule metabolic process"/>
    <property type="evidence" value="ECO:0007669"/>
    <property type="project" value="UniProtKB-ARBA"/>
</dbReference>
<evidence type="ECO:0000256" key="2">
    <source>
        <dbReference type="ARBA" id="ARBA00022679"/>
    </source>
</evidence>
<feature type="domain" description="Thiolase C-terminal" evidence="7">
    <location>
        <begin position="271"/>
        <end position="392"/>
    </location>
</feature>
<dbReference type="InterPro" id="IPR020610">
    <property type="entry name" value="Thiolase_AS"/>
</dbReference>
<evidence type="ECO:0000259" key="7">
    <source>
        <dbReference type="Pfam" id="PF02803"/>
    </source>
</evidence>
<dbReference type="GO" id="GO:0003985">
    <property type="term" value="F:acetyl-CoA C-acetyltransferase activity"/>
    <property type="evidence" value="ECO:0007669"/>
    <property type="project" value="UniProtKB-EC"/>
</dbReference>
<dbReference type="InterPro" id="IPR020613">
    <property type="entry name" value="Thiolase_CS"/>
</dbReference>
<name>A0A0S4TYP8_RALSL</name>
<dbReference type="Gene3D" id="3.40.47.10">
    <property type="match status" value="2"/>
</dbReference>
<dbReference type="InterPro" id="IPR020616">
    <property type="entry name" value="Thiolase_N"/>
</dbReference>
<gene>
    <name evidence="8" type="primary">yqeF</name>
    <name evidence="9" type="ORF">E7Z57_10250</name>
    <name evidence="8" type="ORF">RUN39_v1_1070014</name>
</gene>
<dbReference type="InterPro" id="IPR020617">
    <property type="entry name" value="Thiolase_C"/>
</dbReference>
<dbReference type="AlphaFoldDB" id="A0A0S4TYP8"/>
<dbReference type="SUPFAM" id="SSF53901">
    <property type="entry name" value="Thiolase-like"/>
    <property type="match status" value="2"/>
</dbReference>
<dbReference type="PROSITE" id="PS00737">
    <property type="entry name" value="THIOLASE_2"/>
    <property type="match status" value="1"/>
</dbReference>
<sequence length="393" mass="40529">MTDVVIVSAVRTAVGKFGGSLAKIPAPELGAAVIREALSRAKVAPDQVSEVIMGQVLTAGSGQNPARQALIKAGLPDMVPGMTINKVCGSGLKAVMLAANAIVAGEADIVVAGGQENMSAAPHVLPGSRDGFRMGDTKLIDSMIVDGLWDVYNQYHMGITAENVAKQYGITREAQDAFAVASQNKAEAAQKSGRFHDEIVPILIPQRKGDPIAFAQDEFVRHGATLESMTGLKPAFDKAGSVTAANASGLNDGAAAVVVMSAARAKELGLPPLATIRAYANAGVDPKVMGMGPVPASKRCLSRAGWSVGDLDLMEINEAFAAQALAVHQQMGWDTAKVNVNGGAIAIGHPIGASGCRILVTLLHEMQKRDAKKGLASLCIGGGMGVALAVERP</sequence>
<comment type="similarity">
    <text evidence="1 5">Belongs to the thiolase-like superfamily. Thiolase family.</text>
</comment>
<feature type="active site" description="Proton acceptor" evidence="4">
    <location>
        <position position="349"/>
    </location>
</feature>
<evidence type="ECO:0000256" key="5">
    <source>
        <dbReference type="RuleBase" id="RU003557"/>
    </source>
</evidence>
<dbReference type="PROSITE" id="PS00099">
    <property type="entry name" value="THIOLASE_3"/>
    <property type="match status" value="1"/>
</dbReference>
<dbReference type="PANTHER" id="PTHR18919">
    <property type="entry name" value="ACETYL-COA C-ACYLTRANSFERASE"/>
    <property type="match status" value="1"/>
</dbReference>
<dbReference type="InterPro" id="IPR016039">
    <property type="entry name" value="Thiolase-like"/>
</dbReference>
<feature type="domain" description="Thiolase N-terminal" evidence="6">
    <location>
        <begin position="4"/>
        <end position="262"/>
    </location>
</feature>
<reference evidence="8" key="1">
    <citation type="submission" date="2015-10" db="EMBL/GenBank/DDBJ databases">
        <authorList>
            <person name="Gilbert D.G."/>
        </authorList>
    </citation>
    <scope>NUCLEOTIDE SEQUENCE</scope>
    <source>
        <strain evidence="8">Phyl III-seqv23</strain>
    </source>
</reference>
<proteinExistence type="inferred from homology"/>
<dbReference type="InterPro" id="IPR002155">
    <property type="entry name" value="Thiolase"/>
</dbReference>
<dbReference type="Pfam" id="PF00108">
    <property type="entry name" value="Thiolase_N"/>
    <property type="match status" value="1"/>
</dbReference>
<evidence type="ECO:0000256" key="4">
    <source>
        <dbReference type="PIRSR" id="PIRSR000429-1"/>
    </source>
</evidence>
<dbReference type="PANTHER" id="PTHR18919:SF107">
    <property type="entry name" value="ACETYL-COA ACETYLTRANSFERASE, CYTOSOLIC"/>
    <property type="match status" value="1"/>
</dbReference>
<keyword evidence="3 5" id="KW-0012">Acyltransferase</keyword>
<evidence type="ECO:0000313" key="9">
    <source>
        <dbReference type="EMBL" id="QCX49453.1"/>
    </source>
</evidence>